<dbReference type="Proteomes" id="UP001242288">
    <property type="component" value="Unassembled WGS sequence"/>
</dbReference>
<dbReference type="AlphaFoldDB" id="A0AAP5BAT2"/>
<evidence type="ECO:0008006" key="5">
    <source>
        <dbReference type="Google" id="ProtNLM"/>
    </source>
</evidence>
<proteinExistence type="predicted"/>
<organism evidence="2 4">
    <name type="scientific">Paraburkholderia madseniana</name>
    <dbReference type="NCBI Taxonomy" id="2599607"/>
    <lineage>
        <taxon>Bacteria</taxon>
        <taxon>Pseudomonadati</taxon>
        <taxon>Pseudomonadota</taxon>
        <taxon>Betaproteobacteria</taxon>
        <taxon>Burkholderiales</taxon>
        <taxon>Burkholderiaceae</taxon>
        <taxon>Paraburkholderia</taxon>
    </lineage>
</organism>
<name>A0AAP5BAT2_9BURK</name>
<keyword evidence="3" id="KW-1185">Reference proteome</keyword>
<comment type="caution">
    <text evidence="2">The sequence shown here is derived from an EMBL/GenBank/DDBJ whole genome shotgun (WGS) entry which is preliminary data.</text>
</comment>
<gene>
    <name evidence="2" type="ORF">NIE36_04805</name>
    <name evidence="1" type="ORF">OSB80_04815</name>
</gene>
<evidence type="ECO:0000313" key="1">
    <source>
        <dbReference type="EMBL" id="MCX4144702.1"/>
    </source>
</evidence>
<dbReference type="Proteomes" id="UP001209412">
    <property type="component" value="Unassembled WGS sequence"/>
</dbReference>
<reference evidence="2" key="1">
    <citation type="submission" date="2022-06" db="EMBL/GenBank/DDBJ databases">
        <title>PHB producers.</title>
        <authorList>
            <person name="Besaury L."/>
        </authorList>
    </citation>
    <scope>NUCLEOTIDE SEQUENCE</scope>
    <source>
        <strain evidence="2 3">SEWS6</strain>
    </source>
</reference>
<evidence type="ECO:0000313" key="4">
    <source>
        <dbReference type="Proteomes" id="UP001242288"/>
    </source>
</evidence>
<accession>A0AAP5BAT2</accession>
<sequence>MNLALVKRVRTHLSDGAALNLALVKRVRARLPDSAAVKPALVKRVLLTFCAIAAVGLGYRAQVAATQTPTVLAALHGARHDDMQARPASVHLQSTTSAASAATHATTHAVAPAPVPASHVGAANAKPTIAATPRARLISLRAPLSVESTNNPFAASSWLPPPPPVEVPVVPEVRAPAPTAPPVPFTYVGELDAKAAKPQVFLSNGERLLIVSPGEVVDDQYRVESVSESDVVLTYLPLNQTQSVSIPREAK</sequence>
<evidence type="ECO:0000313" key="3">
    <source>
        <dbReference type="Proteomes" id="UP001209412"/>
    </source>
</evidence>
<dbReference type="EMBL" id="JAPKHW010000003">
    <property type="protein sequence ID" value="MCX4144702.1"/>
    <property type="molecule type" value="Genomic_DNA"/>
</dbReference>
<dbReference type="EMBL" id="JAMXWF010000003">
    <property type="protein sequence ID" value="MDQ6406534.1"/>
    <property type="molecule type" value="Genomic_DNA"/>
</dbReference>
<evidence type="ECO:0000313" key="2">
    <source>
        <dbReference type="EMBL" id="MDQ6406534.1"/>
    </source>
</evidence>
<protein>
    <recommendedName>
        <fullName evidence="5">Secretion system X translation initiation factor</fullName>
    </recommendedName>
</protein>
<dbReference type="RefSeq" id="WP_266256839.1">
    <property type="nucleotide sequence ID" value="NZ_JAMXWF010000003.1"/>
</dbReference>